<dbReference type="EMBL" id="NMUH01000014">
    <property type="protein sequence ID" value="MQL68459.1"/>
    <property type="molecule type" value="Genomic_DNA"/>
</dbReference>
<organism evidence="2 3">
    <name type="scientific">Colocasia esculenta</name>
    <name type="common">Wild taro</name>
    <name type="synonym">Arum esculentum</name>
    <dbReference type="NCBI Taxonomy" id="4460"/>
    <lineage>
        <taxon>Eukaryota</taxon>
        <taxon>Viridiplantae</taxon>
        <taxon>Streptophyta</taxon>
        <taxon>Embryophyta</taxon>
        <taxon>Tracheophyta</taxon>
        <taxon>Spermatophyta</taxon>
        <taxon>Magnoliopsida</taxon>
        <taxon>Liliopsida</taxon>
        <taxon>Araceae</taxon>
        <taxon>Aroideae</taxon>
        <taxon>Colocasieae</taxon>
        <taxon>Colocasia</taxon>
    </lineage>
</organism>
<comment type="caution">
    <text evidence="2">The sequence shown here is derived from an EMBL/GenBank/DDBJ whole genome shotgun (WGS) entry which is preliminary data.</text>
</comment>
<evidence type="ECO:0000313" key="3">
    <source>
        <dbReference type="Proteomes" id="UP000652761"/>
    </source>
</evidence>
<gene>
    <name evidence="2" type="ORF">Taro_000761</name>
</gene>
<sequence length="114" mass="13141">MFALMLHSRERKQKRAEEAKNSAPPRTAAEATRQMLKRKSEGGQKKQQHMESDNSYKPAKHDDEPNEVHDSLLKNYHSDHKAAQDTVEGDDDTGGEYGDDYNYGNEDDCEFEFY</sequence>
<feature type="compositionally biased region" description="Acidic residues" evidence="1">
    <location>
        <begin position="87"/>
        <end position="114"/>
    </location>
</feature>
<proteinExistence type="predicted"/>
<protein>
    <submittedName>
        <fullName evidence="2">Uncharacterized protein</fullName>
    </submittedName>
</protein>
<reference evidence="2" key="1">
    <citation type="submission" date="2017-07" db="EMBL/GenBank/DDBJ databases">
        <title>Taro Niue Genome Assembly and Annotation.</title>
        <authorList>
            <person name="Atibalentja N."/>
            <person name="Keating K."/>
            <person name="Fields C.J."/>
        </authorList>
    </citation>
    <scope>NUCLEOTIDE SEQUENCE</scope>
    <source>
        <strain evidence="2">Niue_2</strain>
        <tissue evidence="2">Leaf</tissue>
    </source>
</reference>
<dbReference type="OrthoDB" id="511529at2759"/>
<dbReference type="Proteomes" id="UP000652761">
    <property type="component" value="Unassembled WGS sequence"/>
</dbReference>
<keyword evidence="3" id="KW-1185">Reference proteome</keyword>
<name>A0A843TIL8_COLES</name>
<dbReference type="AlphaFoldDB" id="A0A843TIL8"/>
<evidence type="ECO:0000256" key="1">
    <source>
        <dbReference type="SAM" id="MobiDB-lite"/>
    </source>
</evidence>
<feature type="compositionally biased region" description="Basic and acidic residues" evidence="1">
    <location>
        <begin position="38"/>
        <end position="83"/>
    </location>
</feature>
<evidence type="ECO:0000313" key="2">
    <source>
        <dbReference type="EMBL" id="MQL68459.1"/>
    </source>
</evidence>
<accession>A0A843TIL8</accession>
<feature type="region of interest" description="Disordered" evidence="1">
    <location>
        <begin position="1"/>
        <end position="114"/>
    </location>
</feature>